<evidence type="ECO:0000313" key="2">
    <source>
        <dbReference type="EMBL" id="CAI3975210.1"/>
    </source>
</evidence>
<gene>
    <name evidence="2" type="ORF">C1SCF055_LOCUS3557</name>
</gene>
<reference evidence="3 4" key="2">
    <citation type="submission" date="2024-05" db="EMBL/GenBank/DDBJ databases">
        <authorList>
            <person name="Chen Y."/>
            <person name="Shah S."/>
            <person name="Dougan E. K."/>
            <person name="Thang M."/>
            <person name="Chan C."/>
        </authorList>
    </citation>
    <scope>NUCLEOTIDE SEQUENCE [LARGE SCALE GENOMIC DNA]</scope>
</reference>
<keyword evidence="1" id="KW-1133">Transmembrane helix</keyword>
<sequence length="725" mass="80240">MGTIALDVDWTTSDKCGELSTTAISLFDLLAAQNISSFSELAFACGTPNRPPSDEEFKALADSVLGGGAPAGQTGLLRRLHFEAATLVLSQLKTAVTSETSEGIKKLPFAEKQARYARVKASVSGFLIQGAAPKDNQQVLKIESQTLKVSTEGSSNLTIEIRKANLRGVAIDKTVGRAKGPITVLDLTVEEDVAFLSEFIRQEANNICLIHFAPPCGTCSAARKRRLAPAVLDRLASDGITPPQILRSEAFPMGLPNLRGLDAMKDLSEDERKLHDGLSNHVKQVLQGKRLLLLREILEDLDYPDKISLAALLKSSAGLQKAALRRVVEPEDTELHAAAWEETRLEEERGWIWPDESGIFKEKIIAHRFGIRQGDKVRVIDNFKQCGLNDSCGLPEKFVLHGVHCCNFDKGIGLWKTWTRNRDCSGLTPFLLVLQEMRALGLVFDLSQFGKGKVFIKHTPERKQELSERLEEILTKGSLTPKEAESLKGRVQWYESYLFGRIANLAVHRIGKRALSKMASRDAKLDAELKAALTFLKERVSNGLPLELTAETENALLIFTDGAFESTQESGSVGGILFDEQGNPLRFFAEVIPDILMKSLMKEAVNPIYLIELLAAYLAVFLWGGLHPSRYVVSYIDNEASRLALIKAYSSTELGNVMVQMFVHLEDSSQWKIWFGRVGSHSNPSDAPNRMQVEDLIQRGVVRDSVAWDVVIMSYEKTLHMLGRG</sequence>
<dbReference type="OrthoDB" id="448198at2759"/>
<dbReference type="Proteomes" id="UP001152797">
    <property type="component" value="Unassembled WGS sequence"/>
</dbReference>
<dbReference type="EMBL" id="CAMXCT020000188">
    <property type="protein sequence ID" value="CAL1128585.1"/>
    <property type="molecule type" value="Genomic_DNA"/>
</dbReference>
<dbReference type="AlphaFoldDB" id="A0A9P1BLX6"/>
<feature type="transmembrane region" description="Helical" evidence="1">
    <location>
        <begin position="608"/>
        <end position="626"/>
    </location>
</feature>
<dbReference type="EMBL" id="CAMXCT030000188">
    <property type="protein sequence ID" value="CAL4762522.1"/>
    <property type="molecule type" value="Genomic_DNA"/>
</dbReference>
<keyword evidence="1" id="KW-0812">Transmembrane</keyword>
<accession>A0A9P1BLX6</accession>
<keyword evidence="4" id="KW-1185">Reference proteome</keyword>
<name>A0A9P1BLX6_9DINO</name>
<comment type="caution">
    <text evidence="2">The sequence shown here is derived from an EMBL/GenBank/DDBJ whole genome shotgun (WGS) entry which is preliminary data.</text>
</comment>
<reference evidence="2" key="1">
    <citation type="submission" date="2022-10" db="EMBL/GenBank/DDBJ databases">
        <authorList>
            <person name="Chen Y."/>
            <person name="Dougan E. K."/>
            <person name="Chan C."/>
            <person name="Rhodes N."/>
            <person name="Thang M."/>
        </authorList>
    </citation>
    <scope>NUCLEOTIDE SEQUENCE</scope>
</reference>
<keyword evidence="1" id="KW-0472">Membrane</keyword>
<organism evidence="2">
    <name type="scientific">Cladocopium goreaui</name>
    <dbReference type="NCBI Taxonomy" id="2562237"/>
    <lineage>
        <taxon>Eukaryota</taxon>
        <taxon>Sar</taxon>
        <taxon>Alveolata</taxon>
        <taxon>Dinophyceae</taxon>
        <taxon>Suessiales</taxon>
        <taxon>Symbiodiniaceae</taxon>
        <taxon>Cladocopium</taxon>
    </lineage>
</organism>
<protein>
    <submittedName>
        <fullName evidence="2">Uncharacterized protein</fullName>
    </submittedName>
</protein>
<proteinExistence type="predicted"/>
<evidence type="ECO:0000256" key="1">
    <source>
        <dbReference type="SAM" id="Phobius"/>
    </source>
</evidence>
<dbReference type="EMBL" id="CAMXCT010000188">
    <property type="protein sequence ID" value="CAI3975210.1"/>
    <property type="molecule type" value="Genomic_DNA"/>
</dbReference>
<evidence type="ECO:0000313" key="3">
    <source>
        <dbReference type="EMBL" id="CAL4762522.1"/>
    </source>
</evidence>
<evidence type="ECO:0000313" key="4">
    <source>
        <dbReference type="Proteomes" id="UP001152797"/>
    </source>
</evidence>